<keyword evidence="2" id="KW-1185">Reference proteome</keyword>
<sequence length="84" mass="9211">MEFASEAELAEYVETVTQQAIDATAQAFREGEPDVENWLKAEFAGRGFEITDDDWLAELGAQIRAGDTVVVVDPDDVSTVDDDD</sequence>
<accession>A0A1H0L7F2</accession>
<reference evidence="1 2" key="1">
    <citation type="submission" date="2016-10" db="EMBL/GenBank/DDBJ databases">
        <authorList>
            <person name="de Groot N.N."/>
        </authorList>
    </citation>
    <scope>NUCLEOTIDE SEQUENCE [LARGE SCALE GENOMIC DNA]</scope>
    <source>
        <strain evidence="1 2">CGMCC 1.11147</strain>
    </source>
</reference>
<dbReference type="EMBL" id="FNIC01000011">
    <property type="protein sequence ID" value="SDO64189.1"/>
    <property type="molecule type" value="Genomic_DNA"/>
</dbReference>
<protein>
    <submittedName>
        <fullName evidence="1">Uncharacterized protein</fullName>
    </submittedName>
</protein>
<gene>
    <name evidence="1" type="ORF">SAMN05192576_0200</name>
</gene>
<dbReference type="AlphaFoldDB" id="A0A1H0L7F2"/>
<dbReference type="STRING" id="1005944.SAMN05192576_0200"/>
<evidence type="ECO:0000313" key="2">
    <source>
        <dbReference type="Proteomes" id="UP000199004"/>
    </source>
</evidence>
<organism evidence="1 2">
    <name type="scientific">Nocardioides szechwanensis</name>
    <dbReference type="NCBI Taxonomy" id="1005944"/>
    <lineage>
        <taxon>Bacteria</taxon>
        <taxon>Bacillati</taxon>
        <taxon>Actinomycetota</taxon>
        <taxon>Actinomycetes</taxon>
        <taxon>Propionibacteriales</taxon>
        <taxon>Nocardioidaceae</taxon>
        <taxon>Nocardioides</taxon>
    </lineage>
</organism>
<evidence type="ECO:0000313" key="1">
    <source>
        <dbReference type="EMBL" id="SDO64189.1"/>
    </source>
</evidence>
<proteinExistence type="predicted"/>
<dbReference type="Proteomes" id="UP000199004">
    <property type="component" value="Unassembled WGS sequence"/>
</dbReference>
<name>A0A1H0L7F2_9ACTN</name>